<dbReference type="EMBL" id="MCFC01000051">
    <property type="protein sequence ID" value="ORY26037.1"/>
    <property type="molecule type" value="Genomic_DNA"/>
</dbReference>
<dbReference type="Gene3D" id="2.60.120.620">
    <property type="entry name" value="q2cbj1_9rhob like domain"/>
    <property type="match status" value="1"/>
</dbReference>
<dbReference type="SUPFAM" id="SSF51197">
    <property type="entry name" value="Clavaminate synthase-like"/>
    <property type="match status" value="1"/>
</dbReference>
<dbReference type="InParanoid" id="A0A1Y2AV02"/>
<sequence length="319" mass="35463">MAPSCTLQECVIDASAPFEDIYNLLILRGGIVVKNLLDVDTCMQMKSELQPYLDAQAPKPGQEWQGSFFPKTTRKVSGVLTRSKTFGTALTMNPLYLALNDRILSRRNKMRNTQTPKWSTAKPQVNQTSILEIHPGAIEQDLHRDDCIFHRVLPAVDKWTVGRDVSTLCFVALSKVTPANGGTLFIPGSHLTGYEYAPKKEDALRAEMEIGDAFIMLCHTYHGGGSNTMKEGEANSVRTLAATGMTLGFLKQEENQYISHDIEKIAQLSPELQELAGWNISLPYLGWVDFSHPARTLGRHIPDGDHLFFDEDQSEAVAI</sequence>
<dbReference type="Proteomes" id="UP000193986">
    <property type="component" value="Unassembled WGS sequence"/>
</dbReference>
<accession>A0A1Y2AV02</accession>
<evidence type="ECO:0000313" key="1">
    <source>
        <dbReference type="EMBL" id="ORY26037.1"/>
    </source>
</evidence>
<gene>
    <name evidence="1" type="ORF">BCR39DRAFT_542327</name>
</gene>
<comment type="caution">
    <text evidence="1">The sequence shown here is derived from an EMBL/GenBank/DDBJ whole genome shotgun (WGS) entry which is preliminary data.</text>
</comment>
<keyword evidence="1" id="KW-0560">Oxidoreductase</keyword>
<name>A0A1Y2AV02_9TREE</name>
<keyword evidence="2" id="KW-1185">Reference proteome</keyword>
<dbReference type="Pfam" id="PF05721">
    <property type="entry name" value="PhyH"/>
    <property type="match status" value="1"/>
</dbReference>
<dbReference type="GO" id="GO:0051213">
    <property type="term" value="F:dioxygenase activity"/>
    <property type="evidence" value="ECO:0007669"/>
    <property type="project" value="UniProtKB-KW"/>
</dbReference>
<dbReference type="STRING" id="71784.A0A1Y2AV02"/>
<protein>
    <submittedName>
        <fullName evidence="1">Phytanoyl-CoA dioxygenase family protein</fullName>
    </submittedName>
</protein>
<dbReference type="AlphaFoldDB" id="A0A1Y2AV02"/>
<dbReference type="OrthoDB" id="445007at2759"/>
<reference evidence="1 2" key="1">
    <citation type="submission" date="2016-07" db="EMBL/GenBank/DDBJ databases">
        <title>Pervasive Adenine N6-methylation of Active Genes in Fungi.</title>
        <authorList>
            <consortium name="DOE Joint Genome Institute"/>
            <person name="Mondo S.J."/>
            <person name="Dannebaum R.O."/>
            <person name="Kuo R.C."/>
            <person name="Labutti K."/>
            <person name="Haridas S."/>
            <person name="Kuo A."/>
            <person name="Salamov A."/>
            <person name="Ahrendt S.R."/>
            <person name="Lipzen A."/>
            <person name="Sullivan W."/>
            <person name="Andreopoulos W.B."/>
            <person name="Clum A."/>
            <person name="Lindquist E."/>
            <person name="Daum C."/>
            <person name="Ramamoorthy G.K."/>
            <person name="Gryganskyi A."/>
            <person name="Culley D."/>
            <person name="Magnuson J.K."/>
            <person name="James T.Y."/>
            <person name="O'Malley M.A."/>
            <person name="Stajich J.E."/>
            <person name="Spatafora J.W."/>
            <person name="Visel A."/>
            <person name="Grigoriev I.V."/>
        </authorList>
    </citation>
    <scope>NUCLEOTIDE SEQUENCE [LARGE SCALE GENOMIC DNA]</scope>
    <source>
        <strain evidence="1 2">68-887.2</strain>
    </source>
</reference>
<dbReference type="InterPro" id="IPR008775">
    <property type="entry name" value="Phytyl_CoA_dOase-like"/>
</dbReference>
<proteinExistence type="predicted"/>
<keyword evidence="1" id="KW-0223">Dioxygenase</keyword>
<evidence type="ECO:0000313" key="2">
    <source>
        <dbReference type="Proteomes" id="UP000193986"/>
    </source>
</evidence>
<organism evidence="1 2">
    <name type="scientific">Naematelia encephala</name>
    <dbReference type="NCBI Taxonomy" id="71784"/>
    <lineage>
        <taxon>Eukaryota</taxon>
        <taxon>Fungi</taxon>
        <taxon>Dikarya</taxon>
        <taxon>Basidiomycota</taxon>
        <taxon>Agaricomycotina</taxon>
        <taxon>Tremellomycetes</taxon>
        <taxon>Tremellales</taxon>
        <taxon>Naemateliaceae</taxon>
        <taxon>Naematelia</taxon>
    </lineage>
</organism>